<keyword evidence="4" id="KW-1017">Isopeptide bond</keyword>
<keyword evidence="9 15" id="KW-0694">RNA-binding</keyword>
<dbReference type="Gene3D" id="3.30.70.330">
    <property type="match status" value="4"/>
</dbReference>
<dbReference type="PANTHER" id="PTHR15592">
    <property type="entry name" value="MATRIN 3/NUCLEAR PROTEIN 220-RELATED"/>
    <property type="match status" value="1"/>
</dbReference>
<keyword evidence="13" id="KW-0508">mRNA splicing</keyword>
<feature type="domain" description="RRM" evidence="17">
    <location>
        <begin position="635"/>
        <end position="709"/>
    </location>
</feature>
<dbReference type="Pfam" id="PF03285">
    <property type="entry name" value="Paralemmin"/>
    <property type="match status" value="2"/>
</dbReference>
<evidence type="ECO:0000256" key="12">
    <source>
        <dbReference type="ARBA" id="ARBA00023159"/>
    </source>
</evidence>
<dbReference type="PROSITE" id="PS50102">
    <property type="entry name" value="RRM"/>
    <property type="match status" value="4"/>
</dbReference>
<dbReference type="FunFam" id="3.30.70.330:FF:000032">
    <property type="entry name" value="Polypyrimidine tract-binding protein 2 isoform 1"/>
    <property type="match status" value="1"/>
</dbReference>
<evidence type="ECO:0000256" key="11">
    <source>
        <dbReference type="ARBA" id="ARBA00023054"/>
    </source>
</evidence>
<keyword evidence="6" id="KW-0507">mRNA processing</keyword>
<dbReference type="GO" id="GO:0016020">
    <property type="term" value="C:membrane"/>
    <property type="evidence" value="ECO:0007669"/>
    <property type="project" value="InterPro"/>
</dbReference>
<dbReference type="GO" id="GO:0010629">
    <property type="term" value="P:negative regulation of gene expression"/>
    <property type="evidence" value="ECO:0007669"/>
    <property type="project" value="UniProtKB-ARBA"/>
</dbReference>
<evidence type="ECO:0000256" key="6">
    <source>
        <dbReference type="ARBA" id="ARBA00022664"/>
    </source>
</evidence>
<evidence type="ECO:0000256" key="4">
    <source>
        <dbReference type="ARBA" id="ARBA00022499"/>
    </source>
</evidence>
<feature type="region of interest" description="Disordered" evidence="16">
    <location>
        <begin position="104"/>
        <end position="144"/>
    </location>
</feature>
<keyword evidence="14" id="KW-0539">Nucleus</keyword>
<comment type="caution">
    <text evidence="18">The sequence shown here is derived from an EMBL/GenBank/DDBJ whole genome shotgun (WGS) entry which is preliminary data.</text>
</comment>
<dbReference type="GO" id="GO:1903312">
    <property type="term" value="P:negative regulation of mRNA metabolic process"/>
    <property type="evidence" value="ECO:0007669"/>
    <property type="project" value="UniProtKB-ARBA"/>
</dbReference>
<dbReference type="Pfam" id="PF22976">
    <property type="entry name" value="RRM_10"/>
    <property type="match status" value="1"/>
</dbReference>
<dbReference type="InterPro" id="IPR004965">
    <property type="entry name" value="Paralemmin"/>
</dbReference>
<dbReference type="GO" id="GO:0005634">
    <property type="term" value="C:nucleus"/>
    <property type="evidence" value="ECO:0007669"/>
    <property type="project" value="UniProtKB-SubCell"/>
</dbReference>
<dbReference type="FunFam" id="3.30.70.330:FF:000018">
    <property type="entry name" value="Polypyrimidine tract-binding protein 2 isoform 1"/>
    <property type="match status" value="1"/>
</dbReference>
<name>A0A3N0YEH4_ANAGA</name>
<feature type="compositionally biased region" description="Polar residues" evidence="16">
    <location>
        <begin position="130"/>
        <end position="144"/>
    </location>
</feature>
<dbReference type="EMBL" id="RJVU01044706">
    <property type="protein sequence ID" value="ROL44659.1"/>
    <property type="molecule type" value="Genomic_DNA"/>
</dbReference>
<keyword evidence="5" id="KW-0597">Phosphoprotein</keyword>
<accession>A0A3N0YEH4</accession>
<evidence type="ECO:0000256" key="9">
    <source>
        <dbReference type="ARBA" id="ARBA00022884"/>
    </source>
</evidence>
<dbReference type="InterPro" id="IPR035000">
    <property type="entry name" value="PTBP1_RRM1"/>
</dbReference>
<dbReference type="InterPro" id="IPR000504">
    <property type="entry name" value="RRM_dom"/>
</dbReference>
<evidence type="ECO:0000256" key="7">
    <source>
        <dbReference type="ARBA" id="ARBA00022737"/>
    </source>
</evidence>
<evidence type="ECO:0000256" key="10">
    <source>
        <dbReference type="ARBA" id="ARBA00022990"/>
    </source>
</evidence>
<evidence type="ECO:0000313" key="18">
    <source>
        <dbReference type="EMBL" id="ROL44659.1"/>
    </source>
</evidence>
<dbReference type="InterPro" id="IPR035001">
    <property type="entry name" value="PTBP1_RRM3"/>
</dbReference>
<dbReference type="InterPro" id="IPR006536">
    <property type="entry name" value="HnRNP-L/PTB"/>
</dbReference>
<keyword evidence="12" id="KW-0010">Activator</keyword>
<dbReference type="CDD" id="cd12695">
    <property type="entry name" value="RRM3_PTBP1"/>
    <property type="match status" value="1"/>
</dbReference>
<dbReference type="InterPro" id="IPR012677">
    <property type="entry name" value="Nucleotide-bd_a/b_plait_sf"/>
</dbReference>
<keyword evidence="19" id="KW-1185">Reference proteome</keyword>
<feature type="domain" description="RRM" evidence="17">
    <location>
        <begin position="451"/>
        <end position="527"/>
    </location>
</feature>
<evidence type="ECO:0000256" key="8">
    <source>
        <dbReference type="ARBA" id="ARBA00022843"/>
    </source>
</evidence>
<evidence type="ECO:0000256" key="14">
    <source>
        <dbReference type="ARBA" id="ARBA00023242"/>
    </source>
</evidence>
<comment type="subcellular location">
    <subcellularLocation>
        <location evidence="1">Nucleus</location>
    </subcellularLocation>
</comment>
<feature type="region of interest" description="Disordered" evidence="16">
    <location>
        <begin position="207"/>
        <end position="250"/>
    </location>
</feature>
<evidence type="ECO:0000313" key="19">
    <source>
        <dbReference type="Proteomes" id="UP000281406"/>
    </source>
</evidence>
<evidence type="ECO:0000256" key="1">
    <source>
        <dbReference type="ARBA" id="ARBA00004123"/>
    </source>
</evidence>
<evidence type="ECO:0000256" key="3">
    <source>
        <dbReference type="ARBA" id="ARBA00022491"/>
    </source>
</evidence>
<keyword evidence="3" id="KW-0678">Repressor</keyword>
<evidence type="ECO:0000256" key="13">
    <source>
        <dbReference type="ARBA" id="ARBA00023187"/>
    </source>
</evidence>
<reference evidence="18 19" key="1">
    <citation type="submission" date="2018-10" db="EMBL/GenBank/DDBJ databases">
        <title>Genome assembly for a Yunnan-Guizhou Plateau 3E fish, Anabarilius grahami (Regan), and its evolutionary and genetic applications.</title>
        <authorList>
            <person name="Jiang W."/>
        </authorList>
    </citation>
    <scope>NUCLEOTIDE SEQUENCE [LARGE SCALE GENOMIC DNA]</scope>
    <source>
        <strain evidence="18">AG-KIZ</strain>
        <tissue evidence="18">Muscle</tissue>
    </source>
</reference>
<keyword evidence="8" id="KW-0832">Ubl conjugation</keyword>
<dbReference type="InterPro" id="IPR055204">
    <property type="entry name" value="HNRNPL_RRM"/>
</dbReference>
<dbReference type="GO" id="GO:0008380">
    <property type="term" value="P:RNA splicing"/>
    <property type="evidence" value="ECO:0007669"/>
    <property type="project" value="UniProtKB-KW"/>
</dbReference>
<dbReference type="CDD" id="cd12693">
    <property type="entry name" value="RRM2_PTBP1_like"/>
    <property type="match status" value="1"/>
</dbReference>
<evidence type="ECO:0000256" key="5">
    <source>
        <dbReference type="ARBA" id="ARBA00022553"/>
    </source>
</evidence>
<feature type="domain" description="RRM" evidence="17">
    <location>
        <begin position="331"/>
        <end position="415"/>
    </location>
</feature>
<dbReference type="NCBIfam" id="TIGR01649">
    <property type="entry name" value="hnRNP-L_PTB"/>
    <property type="match status" value="1"/>
</dbReference>
<evidence type="ECO:0000256" key="16">
    <source>
        <dbReference type="SAM" id="MobiDB-lite"/>
    </source>
</evidence>
<dbReference type="FunFam" id="3.30.70.330:FF:000162">
    <property type="entry name" value="polypyrimidine tract-binding protein 1 isoform X2"/>
    <property type="match status" value="1"/>
</dbReference>
<dbReference type="GO" id="GO:0003723">
    <property type="term" value="F:RNA binding"/>
    <property type="evidence" value="ECO:0007669"/>
    <property type="project" value="UniProtKB-UniRule"/>
</dbReference>
<dbReference type="SMART" id="SM00360">
    <property type="entry name" value="RRM"/>
    <property type="match status" value="4"/>
</dbReference>
<dbReference type="CDD" id="cd12777">
    <property type="entry name" value="RRM1_PTBP1"/>
    <property type="match status" value="1"/>
</dbReference>
<dbReference type="InterPro" id="IPR035979">
    <property type="entry name" value="RBD_domain_sf"/>
</dbReference>
<dbReference type="SUPFAM" id="SSF54928">
    <property type="entry name" value="RNA-binding domain, RBD"/>
    <property type="match status" value="3"/>
</dbReference>
<dbReference type="FunFam" id="3.30.70.330:FF:000036">
    <property type="entry name" value="polypyrimidine tract-binding protein 1 isoform X2"/>
    <property type="match status" value="1"/>
</dbReference>
<dbReference type="Proteomes" id="UP000281406">
    <property type="component" value="Unassembled WGS sequence"/>
</dbReference>
<feature type="domain" description="RRM" evidence="17">
    <location>
        <begin position="752"/>
        <end position="827"/>
    </location>
</feature>
<feature type="compositionally biased region" description="Basic and acidic residues" evidence="16">
    <location>
        <begin position="232"/>
        <end position="250"/>
    </location>
</feature>
<gene>
    <name evidence="18" type="ORF">DPX16_18370</name>
</gene>
<feature type="compositionally biased region" description="Basic and acidic residues" evidence="16">
    <location>
        <begin position="207"/>
        <end position="220"/>
    </location>
</feature>
<dbReference type="AlphaFoldDB" id="A0A3N0YEH4"/>
<sequence length="829" mass="90275">MRTNVRIQIRCTEGLNDVSLMRHYAPTEKRKRDAEIENKRRQLEDDRRQLQHLKSKALRERWLLDGAPSSGEDEAQKQLQEDEAKTKLLEQTILRLEQEIDELESGVPLNKGDKQGNENAPDGPVKVENGIQQPSPNADQNSKKQITGIEAKLQCTNPDVAIENASAEHPVTMVFMGYKNVEDEAETKKALGIEETVKAEFVVIEDGENKGGNEGAKEDQAPPNGSASSPDKAQDDAKKEESKEEGNSKEKQPCKCCTVIRLETDLYPLGSSYVTEIDSVHDITVGTKRGSDELFSSCISNGPYIMSSGAANGNDSKKFKGDIRSPGIPSRVIHVRKLPNDINEAEVISLGLPFGKVTNLLMLKGKNQAFLEMNTEESAQTMVSYYSSVTPVIRNHPIFMQYSNHKELKTDNSPNQVRAQAALQAVNAVQTGGMSLSAVDGSGMGSQSPVLRVIVENLFYPVTLDVLHQIFSKFGTVLKIITFTKNNQFQALVQYSDGMTAQHAKLSLDGQNIYNACCTLRISFSKLTSLNVKYNNDKSRDYTRPDLPTGDSQASLDAQTMAAAALSAPGIISASPYAGAHGFPPTFTIQQAAGLSLQGMPAGALASLGIPGAAAAAAAAAGRLSFSGLTGGGNSVLLVSNLNPESVTPQCLFILFGVYGDVMRVKILFNKKENALVQMSDGTQAQLAMSHLNGQKLYGKALRVTLSKHTTVQLPREGHEDQGLTKDYSNSPLHRFKKPGSKNYSNIFPPSSTLHLSNIPPSVTEDDLRGLFLSSGAVVKAFKFFQKDRKMALIQLGSVEEAIESLIKFHNHDLGENHHLRVSFSKSTI</sequence>
<dbReference type="Pfam" id="PF11835">
    <property type="entry name" value="RRM_8"/>
    <property type="match status" value="1"/>
</dbReference>
<protein>
    <recommendedName>
        <fullName evidence="2">Polypyrimidine tract-binding protein 1</fullName>
    </recommendedName>
</protein>
<keyword evidence="7" id="KW-0677">Repeat</keyword>
<proteinExistence type="predicted"/>
<dbReference type="GO" id="GO:0008360">
    <property type="term" value="P:regulation of cell shape"/>
    <property type="evidence" value="ECO:0007669"/>
    <property type="project" value="InterPro"/>
</dbReference>
<dbReference type="OrthoDB" id="296632at2759"/>
<evidence type="ECO:0000259" key="17">
    <source>
        <dbReference type="PROSITE" id="PS50102"/>
    </source>
</evidence>
<dbReference type="GO" id="GO:0006397">
    <property type="term" value="P:mRNA processing"/>
    <property type="evidence" value="ECO:0007669"/>
    <property type="project" value="UniProtKB-KW"/>
</dbReference>
<evidence type="ECO:0000256" key="15">
    <source>
        <dbReference type="PROSITE-ProRule" id="PRU00176"/>
    </source>
</evidence>
<dbReference type="Pfam" id="PF13893">
    <property type="entry name" value="RRM_5"/>
    <property type="match status" value="1"/>
</dbReference>
<keyword evidence="11" id="KW-0175">Coiled coil</keyword>
<organism evidence="18 19">
    <name type="scientific">Anabarilius grahami</name>
    <name type="common">Kanglang fish</name>
    <name type="synonym">Barilius grahami</name>
    <dbReference type="NCBI Taxonomy" id="495550"/>
    <lineage>
        <taxon>Eukaryota</taxon>
        <taxon>Metazoa</taxon>
        <taxon>Chordata</taxon>
        <taxon>Craniata</taxon>
        <taxon>Vertebrata</taxon>
        <taxon>Euteleostomi</taxon>
        <taxon>Actinopterygii</taxon>
        <taxon>Neopterygii</taxon>
        <taxon>Teleostei</taxon>
        <taxon>Ostariophysi</taxon>
        <taxon>Cypriniformes</taxon>
        <taxon>Xenocyprididae</taxon>
        <taxon>Xenocypridinae</taxon>
        <taxon>Xenocypridinae incertae sedis</taxon>
        <taxon>Anabarilius</taxon>
    </lineage>
</organism>
<keyword evidence="10" id="KW-0007">Acetylation</keyword>
<evidence type="ECO:0000256" key="2">
    <source>
        <dbReference type="ARBA" id="ARBA00019540"/>
    </source>
</evidence>
<dbReference type="InterPro" id="IPR021790">
    <property type="entry name" value="PTBP1-like_RRM2"/>
</dbReference>